<dbReference type="PANTHER" id="PTHR12083:SF9">
    <property type="entry name" value="BIFUNCTIONAL POLYNUCLEOTIDE PHOSPHATASE_KINASE"/>
    <property type="match status" value="1"/>
</dbReference>
<dbReference type="Proteomes" id="UP000202315">
    <property type="component" value="Segment"/>
</dbReference>
<dbReference type="NCBIfam" id="TIGR01662">
    <property type="entry name" value="HAD-SF-IIIA"/>
    <property type="match status" value="1"/>
</dbReference>
<dbReference type="InterPro" id="IPR006551">
    <property type="entry name" value="Polynucleotide_phosphatase"/>
</dbReference>
<dbReference type="Gene3D" id="3.40.50.1000">
    <property type="entry name" value="HAD superfamily/HAD-like"/>
    <property type="match status" value="1"/>
</dbReference>
<accession>L0CJW3</accession>
<dbReference type="InterPro" id="IPR006549">
    <property type="entry name" value="HAD-SF_hydro_IIIA"/>
</dbReference>
<dbReference type="RefSeq" id="YP_007250443.1">
    <property type="nucleotide sequence ID" value="NC_019945.1"/>
</dbReference>
<dbReference type="InterPro" id="IPR036412">
    <property type="entry name" value="HAD-like_sf"/>
</dbReference>
<dbReference type="EMBL" id="JX467702">
    <property type="protein sequence ID" value="AGA16187.1"/>
    <property type="molecule type" value="Genomic_DNA"/>
</dbReference>
<protein>
    <submittedName>
        <fullName evidence="1">Pnk protein</fullName>
    </submittedName>
</protein>
<dbReference type="OrthoDB" id="17725at10239"/>
<dbReference type="PANTHER" id="PTHR12083">
    <property type="entry name" value="BIFUNCTIONAL POLYNUCLEOTIDE PHOSPHATASE/KINASE"/>
    <property type="match status" value="1"/>
</dbReference>
<dbReference type="GeneID" id="14340171"/>
<sequence>MWTTESTDLYAYVDHDGANRYKVAAFDLDGTLISPKTQLKFPKDRDDWKLLPCAFTLKHLYELGYDLVVFTNQSRLGSGKMKSDDLLHKLYNIKQAIGAPISFYVAPNKDEYRKPNTKMWFEMVKQFARIDETQSFYVGDAAGRINLTTGHKDFSDSDKMFAKNLNLQFYTPEQFVQLDFDSLSAHQSR</sequence>
<gene>
    <name evidence="1" type="primary">pnk</name>
</gene>
<dbReference type="GO" id="GO:0046403">
    <property type="term" value="F:polynucleotide 3'-phosphatase activity"/>
    <property type="evidence" value="ECO:0007669"/>
    <property type="project" value="TreeGrafter"/>
</dbReference>
<name>L0CJW3_9ABAC</name>
<keyword evidence="2" id="KW-1185">Reference proteome</keyword>
<dbReference type="GO" id="GO:0003690">
    <property type="term" value="F:double-stranded DNA binding"/>
    <property type="evidence" value="ECO:0007669"/>
    <property type="project" value="TreeGrafter"/>
</dbReference>
<evidence type="ECO:0000313" key="2">
    <source>
        <dbReference type="Proteomes" id="UP000202315"/>
    </source>
</evidence>
<dbReference type="Pfam" id="PF08645">
    <property type="entry name" value="PNK3P"/>
    <property type="match status" value="1"/>
</dbReference>
<dbReference type="GO" id="GO:0006281">
    <property type="term" value="P:DNA repair"/>
    <property type="evidence" value="ECO:0007669"/>
    <property type="project" value="TreeGrafter"/>
</dbReference>
<dbReference type="GO" id="GO:0046404">
    <property type="term" value="F:ATP-dependent polydeoxyribonucleotide 5'-hydroxyl-kinase activity"/>
    <property type="evidence" value="ECO:0007669"/>
    <property type="project" value="TreeGrafter"/>
</dbReference>
<proteinExistence type="predicted"/>
<dbReference type="NCBIfam" id="TIGR01664">
    <property type="entry name" value="DNA-3'-Pase"/>
    <property type="match status" value="1"/>
</dbReference>
<reference evidence="1 2" key="1">
    <citation type="journal article" date="2012" name="J. Virol.">
        <title>Genome of Thysanoplusia orichalcea multiple nucleopolyhedrovirus lacks the superoxide dismutase gene.</title>
        <authorList>
            <person name="Wang Y.S."/>
            <person name="Huang G.H."/>
            <person name="Cheng X.H."/>
            <person name="Wang X."/>
            <person name="Garretson T.A."/>
            <person name="Dai L.Y."/>
            <person name="Zhang C.X."/>
            <person name="Cheng X.W."/>
        </authorList>
    </citation>
    <scope>NUCLEOTIDE SEQUENCE [LARGE SCALE GENOMIC DNA]</scope>
    <source>
        <strain evidence="1">P2</strain>
    </source>
</reference>
<evidence type="ECO:0000313" key="1">
    <source>
        <dbReference type="EMBL" id="AGA16187.1"/>
    </source>
</evidence>
<dbReference type="InterPro" id="IPR013954">
    <property type="entry name" value="PNK3P"/>
</dbReference>
<dbReference type="InterPro" id="IPR023214">
    <property type="entry name" value="HAD_sf"/>
</dbReference>
<dbReference type="SUPFAM" id="SSF56784">
    <property type="entry name" value="HAD-like"/>
    <property type="match status" value="1"/>
</dbReference>
<dbReference type="KEGG" id="vg:14340171"/>
<organism evidence="1 2">
    <name type="scientific">Thysanoplusia orichalcea nucleopolyhedrovirus</name>
    <dbReference type="NCBI Taxonomy" id="101850"/>
    <lineage>
        <taxon>Viruses</taxon>
        <taxon>Viruses incertae sedis</taxon>
        <taxon>Naldaviricetes</taxon>
        <taxon>Lefavirales</taxon>
        <taxon>Baculoviridae</taxon>
        <taxon>Alphabaculovirus</taxon>
        <taxon>Alphabaculovirus thorichlaceae</taxon>
    </lineage>
</organism>